<dbReference type="SUPFAM" id="SSF144083">
    <property type="entry name" value="Magnesium transport protein CorA, transmembrane region"/>
    <property type="match status" value="1"/>
</dbReference>
<evidence type="ECO:0000256" key="4">
    <source>
        <dbReference type="ARBA" id="ARBA00023136"/>
    </source>
</evidence>
<feature type="region of interest" description="Disordered" evidence="5">
    <location>
        <begin position="860"/>
        <end position="887"/>
    </location>
</feature>
<dbReference type="InterPro" id="IPR002523">
    <property type="entry name" value="MgTranspt_CorA/ZnTranspt_ZntB"/>
</dbReference>
<dbReference type="InterPro" id="IPR045863">
    <property type="entry name" value="CorA_TM1_TM2"/>
</dbReference>
<evidence type="ECO:0000256" key="5">
    <source>
        <dbReference type="SAM" id="MobiDB-lite"/>
    </source>
</evidence>
<evidence type="ECO:0000256" key="3">
    <source>
        <dbReference type="ARBA" id="ARBA00022989"/>
    </source>
</evidence>
<keyword evidence="3 6" id="KW-1133">Transmembrane helix</keyword>
<evidence type="ECO:0000256" key="6">
    <source>
        <dbReference type="SAM" id="Phobius"/>
    </source>
</evidence>
<sequence length="953" mass="109566">MATTSQSTTTSATTDPREDQLFDKYIDTQFANRNCKNTDYAKEPWRHCKDAPNTYLSIRVQKRAEFLMKLGELNPKKKYRVEHEIERIKQTRKNFSAYSNKKDLMKELAESRQAWKNAVAKEKESDDPLPIARSERRASVMNFIRNRQHDTRRPPQPQAIVEHENEHPGHGENRVELEPLYGFKACAMYFKKTDSSWTGYSSKHKKYIGEFPNQKISMQCILEETEGNPLTEPCGKDTIRYFHFPTNNMCWIEKAIARYYGEDPGDLDDRKPYSKMTRKADKLFAREFWRGQMHGAGGIDRDKDGSSTGHVTNQNHHKNDSVKRGGPVHARHMRSRCSIIPRDPDFATRGKNLALFLPYLHWETSSRRAKMVKVVNEATAPKSESKEEKDRLMNVVGHLVRKEQEKRQPTCKHLLGQYLMTVARVADEMDFEADERLLRENVNKNPPLHIRRTLDQYYFLTLEDTSGRDKDQVVYRGTRAGRSFHTRNTRVVMVDQLWLWILDDIHTPFRFALIFPAASKSANSSIALIIIDQCSRVFFDRTKPLDERPEVMDLFASAIGNIAELTAIAYDSFWRNTEMLTRNMLPAGAETTHHKYLDINPEGILLQEAQDITEELKIMKRIYTEQRKVVKDFKRHLEHPEGKRGDDRGETILIQKLIDALRKSNDKNDGTESGGRPSKELQFHDDTVHEAGVSLELLESRQAEIQDLEDSALHTCQQLEGLLSLKQQQASIVETKAALRRADESIKQGRAIMAFTIVTIFFLPLGFLAAFFGMNNSDINAAMWMTLHDQIYYMFGLSAIIIVLSVSMAFSAWSRAMIKLLFSVPIALVAEYTGFHGWLKTGPLNHVRLERRSAKILEHVSRRRQDRKKEKTKTKDGAPRRLDEPLGADDFDYQGTGLSTIGENAEMGHNISTNEKSVVVTKPSLASEETLSLQRLWNCIPRRRTAISDEVLV</sequence>
<evidence type="ECO:0000313" key="7">
    <source>
        <dbReference type="EMBL" id="OIW34404.1"/>
    </source>
</evidence>
<feature type="transmembrane region" description="Helical" evidence="6">
    <location>
        <begin position="751"/>
        <end position="772"/>
    </location>
</feature>
<keyword evidence="8" id="KW-1185">Reference proteome</keyword>
<dbReference type="Proteomes" id="UP000182658">
    <property type="component" value="Unassembled WGS sequence"/>
</dbReference>
<dbReference type="PANTHER" id="PTHR47685:SF1">
    <property type="entry name" value="MAGNESIUM TRANSPORT PROTEIN CORA"/>
    <property type="match status" value="1"/>
</dbReference>
<dbReference type="OrthoDB" id="341259at2759"/>
<accession>A0A1J7JYA0</accession>
<dbReference type="EMBL" id="KV875093">
    <property type="protein sequence ID" value="OIW34404.1"/>
    <property type="molecule type" value="Genomic_DNA"/>
</dbReference>
<evidence type="ECO:0000313" key="8">
    <source>
        <dbReference type="Proteomes" id="UP000182658"/>
    </source>
</evidence>
<name>A0A1J7JYA0_9PEZI</name>
<gene>
    <name evidence="7" type="ORF">CONLIGDRAFT_638767</name>
</gene>
<organism evidence="7 8">
    <name type="scientific">Coniochaeta ligniaria NRRL 30616</name>
    <dbReference type="NCBI Taxonomy" id="1408157"/>
    <lineage>
        <taxon>Eukaryota</taxon>
        <taxon>Fungi</taxon>
        <taxon>Dikarya</taxon>
        <taxon>Ascomycota</taxon>
        <taxon>Pezizomycotina</taxon>
        <taxon>Sordariomycetes</taxon>
        <taxon>Sordariomycetidae</taxon>
        <taxon>Coniochaetales</taxon>
        <taxon>Coniochaetaceae</taxon>
        <taxon>Coniochaeta</taxon>
    </lineage>
</organism>
<dbReference type="PANTHER" id="PTHR47685">
    <property type="entry name" value="MAGNESIUM TRANSPORT PROTEIN CORA"/>
    <property type="match status" value="1"/>
</dbReference>
<evidence type="ECO:0000256" key="2">
    <source>
        <dbReference type="ARBA" id="ARBA00022692"/>
    </source>
</evidence>
<reference evidence="7 8" key="1">
    <citation type="submission" date="2016-10" db="EMBL/GenBank/DDBJ databases">
        <title>Draft genome sequence of Coniochaeta ligniaria NRRL30616, a lignocellulolytic fungus for bioabatement of inhibitors in plant biomass hydrolysates.</title>
        <authorList>
            <consortium name="DOE Joint Genome Institute"/>
            <person name="Jimenez D.J."/>
            <person name="Hector R.E."/>
            <person name="Riley R."/>
            <person name="Sun H."/>
            <person name="Grigoriev I.V."/>
            <person name="Van Elsas J.D."/>
            <person name="Nichols N.N."/>
        </authorList>
    </citation>
    <scope>NUCLEOTIDE SEQUENCE [LARGE SCALE GENOMIC DNA]</scope>
    <source>
        <strain evidence="7 8">NRRL 30616</strain>
    </source>
</reference>
<dbReference type="Gene3D" id="1.20.58.340">
    <property type="entry name" value="Magnesium transport protein CorA, transmembrane region"/>
    <property type="match status" value="1"/>
</dbReference>
<feature type="transmembrane region" description="Helical" evidence="6">
    <location>
        <begin position="792"/>
        <end position="813"/>
    </location>
</feature>
<proteinExistence type="predicted"/>
<dbReference type="Pfam" id="PF01544">
    <property type="entry name" value="CorA"/>
    <property type="match status" value="1"/>
</dbReference>
<dbReference type="AlphaFoldDB" id="A0A1J7JYA0"/>
<evidence type="ECO:0008006" key="9">
    <source>
        <dbReference type="Google" id="ProtNLM"/>
    </source>
</evidence>
<dbReference type="InParanoid" id="A0A1J7JYA0"/>
<keyword evidence="4 6" id="KW-0472">Membrane</keyword>
<comment type="subcellular location">
    <subcellularLocation>
        <location evidence="1">Membrane</location>
        <topology evidence="1">Multi-pass membrane protein</topology>
    </subcellularLocation>
</comment>
<dbReference type="GO" id="GO:0046873">
    <property type="term" value="F:metal ion transmembrane transporter activity"/>
    <property type="evidence" value="ECO:0007669"/>
    <property type="project" value="InterPro"/>
</dbReference>
<feature type="compositionally biased region" description="Basic and acidic residues" evidence="5">
    <location>
        <begin position="867"/>
        <end position="884"/>
    </location>
</feature>
<evidence type="ECO:0000256" key="1">
    <source>
        <dbReference type="ARBA" id="ARBA00004141"/>
    </source>
</evidence>
<keyword evidence="2 6" id="KW-0812">Transmembrane</keyword>
<feature type="region of interest" description="Disordered" evidence="5">
    <location>
        <begin position="664"/>
        <end position="683"/>
    </location>
</feature>
<dbReference type="STRING" id="1408157.A0A1J7JYA0"/>
<feature type="region of interest" description="Disordered" evidence="5">
    <location>
        <begin position="296"/>
        <end position="329"/>
    </location>
</feature>
<protein>
    <recommendedName>
        <fullName evidence="9">Cora-domain-containing protein</fullName>
    </recommendedName>
</protein>
<dbReference type="InterPro" id="IPR050829">
    <property type="entry name" value="CorA_MIT"/>
</dbReference>
<dbReference type="GO" id="GO:0016020">
    <property type="term" value="C:membrane"/>
    <property type="evidence" value="ECO:0007669"/>
    <property type="project" value="UniProtKB-SubCell"/>
</dbReference>